<gene>
    <name evidence="5" type="ORF">QRT04_01590</name>
</gene>
<evidence type="ECO:0000256" key="2">
    <source>
        <dbReference type="ARBA" id="ARBA00022603"/>
    </source>
</evidence>
<feature type="domain" description="Methyltransferase type 11" evidence="4">
    <location>
        <begin position="42"/>
        <end position="131"/>
    </location>
</feature>
<evidence type="ECO:0000256" key="3">
    <source>
        <dbReference type="ARBA" id="ARBA00022679"/>
    </source>
</evidence>
<dbReference type="RefSeq" id="WP_289453132.1">
    <property type="nucleotide sequence ID" value="NZ_JAUCGQ010000001.1"/>
</dbReference>
<dbReference type="InterPro" id="IPR051052">
    <property type="entry name" value="Diverse_substrate_MTase"/>
</dbReference>
<dbReference type="PANTHER" id="PTHR44942:SF4">
    <property type="entry name" value="METHYLTRANSFERASE TYPE 11 DOMAIN-CONTAINING PROTEIN"/>
    <property type="match status" value="1"/>
</dbReference>
<dbReference type="Gene3D" id="3.40.50.150">
    <property type="entry name" value="Vaccinia Virus protein VP39"/>
    <property type="match status" value="1"/>
</dbReference>
<name>A0ABT7SBQ2_9CELL</name>
<evidence type="ECO:0000313" key="5">
    <source>
        <dbReference type="EMBL" id="MDM7853611.1"/>
    </source>
</evidence>
<dbReference type="InterPro" id="IPR029063">
    <property type="entry name" value="SAM-dependent_MTases_sf"/>
</dbReference>
<keyword evidence="2 5" id="KW-0489">Methyltransferase</keyword>
<dbReference type="EMBL" id="JAUCGQ010000001">
    <property type="protein sequence ID" value="MDM7853611.1"/>
    <property type="molecule type" value="Genomic_DNA"/>
</dbReference>
<dbReference type="EC" id="2.1.1.-" evidence="5"/>
<protein>
    <submittedName>
        <fullName evidence="5">Class I SAM-dependent methyltransferase</fullName>
        <ecNumber evidence="5">2.1.1.-</ecNumber>
    </submittedName>
</protein>
<dbReference type="PANTHER" id="PTHR44942">
    <property type="entry name" value="METHYLTRANSF_11 DOMAIN-CONTAINING PROTEIN"/>
    <property type="match status" value="1"/>
</dbReference>
<comment type="similarity">
    <text evidence="1">Belongs to the methyltransferase superfamily.</text>
</comment>
<organism evidence="5 6">
    <name type="scientific">Cellulomonas alba</name>
    <dbReference type="NCBI Taxonomy" id="3053467"/>
    <lineage>
        <taxon>Bacteria</taxon>
        <taxon>Bacillati</taxon>
        <taxon>Actinomycetota</taxon>
        <taxon>Actinomycetes</taxon>
        <taxon>Micrococcales</taxon>
        <taxon>Cellulomonadaceae</taxon>
        <taxon>Cellulomonas</taxon>
    </lineage>
</organism>
<dbReference type="GO" id="GO:0032259">
    <property type="term" value="P:methylation"/>
    <property type="evidence" value="ECO:0007669"/>
    <property type="project" value="UniProtKB-KW"/>
</dbReference>
<evidence type="ECO:0000259" key="4">
    <source>
        <dbReference type="Pfam" id="PF08241"/>
    </source>
</evidence>
<keyword evidence="6" id="KW-1185">Reference proteome</keyword>
<proteinExistence type="inferred from homology"/>
<comment type="caution">
    <text evidence="5">The sequence shown here is derived from an EMBL/GenBank/DDBJ whole genome shotgun (WGS) entry which is preliminary data.</text>
</comment>
<dbReference type="GO" id="GO:0008168">
    <property type="term" value="F:methyltransferase activity"/>
    <property type="evidence" value="ECO:0007669"/>
    <property type="project" value="UniProtKB-KW"/>
</dbReference>
<dbReference type="SUPFAM" id="SSF53335">
    <property type="entry name" value="S-adenosyl-L-methionine-dependent methyltransferases"/>
    <property type="match status" value="1"/>
</dbReference>
<sequence length="244" mass="26329">MTGPQHFDRHASLYTRARPPYPAALWGELAELGLLQPGGRVLDLGAGTGQATGPLLDAGMRVTAVEPGPALAAELRERYPDAVVLPSTAESAVLDAASFDLAVCATAVHWLDLDLVLPRLHDALADGGHLAVWMNEFGDPAVTTPFRERVGDIVARRGAPPRTERALDPAEWPVALTAGGHFEVVTARRFRWSVRLSSDQVRDLFTTFSNWSAAEVDEAADAARELGGVVTEHYATPLIVLRRR</sequence>
<evidence type="ECO:0000256" key="1">
    <source>
        <dbReference type="ARBA" id="ARBA00008361"/>
    </source>
</evidence>
<reference evidence="5 6" key="1">
    <citation type="submission" date="2023-06" db="EMBL/GenBank/DDBJ databases">
        <title>Cellulomonas sp. MW4 Whole genome sequence.</title>
        <authorList>
            <person name="Park S."/>
        </authorList>
    </citation>
    <scope>NUCLEOTIDE SEQUENCE [LARGE SCALE GENOMIC DNA]</scope>
    <source>
        <strain evidence="5 6">MW4</strain>
    </source>
</reference>
<dbReference type="InterPro" id="IPR013216">
    <property type="entry name" value="Methyltransf_11"/>
</dbReference>
<dbReference type="CDD" id="cd02440">
    <property type="entry name" value="AdoMet_MTases"/>
    <property type="match status" value="1"/>
</dbReference>
<dbReference type="Proteomes" id="UP001529338">
    <property type="component" value="Unassembled WGS sequence"/>
</dbReference>
<dbReference type="Pfam" id="PF08241">
    <property type="entry name" value="Methyltransf_11"/>
    <property type="match status" value="1"/>
</dbReference>
<accession>A0ABT7SBQ2</accession>
<evidence type="ECO:0000313" key="6">
    <source>
        <dbReference type="Proteomes" id="UP001529338"/>
    </source>
</evidence>
<keyword evidence="3 5" id="KW-0808">Transferase</keyword>